<dbReference type="Proteomes" id="UP000715781">
    <property type="component" value="Unassembled WGS sequence"/>
</dbReference>
<evidence type="ECO:0000313" key="3">
    <source>
        <dbReference type="Proteomes" id="UP000715781"/>
    </source>
</evidence>
<feature type="compositionally biased region" description="Basic and acidic residues" evidence="1">
    <location>
        <begin position="795"/>
        <end position="805"/>
    </location>
</feature>
<sequence>MKTALLDRQKSLVQWVSQATGINTFGVKVRLRGNDLHILCEGIECPQRWRTLSDLLQAIQQTDLDVLTNNEQPSIYQVFVYGRKKGESRPQWCHRVYLNQLERHLEQVNQALLADTRKSKQSGGALILSNESLAKQGNPDAIARYLSETLSTLGVAVQVKVKPPKPTMKGQLESNRLWICCYSGYSPDPLLLAEPVSQKLRHLKLVGYQDAVIVSQVNGETTPDWLLRVDLTPPEVMLKGWARWGDVQAIARLLTEVLLESQVAVQATLQESTLHIFCTPAFDPLENASAPDKTLCLETIASRLEAIAPQGILAATVYGKTTTDKQPAWIDWLSLPAAEHPALATSALDLAISGDEPAVHFLLERLLNPDLDRRLKTGGLRVMLRQKGDLLHIMCDAPVCPERKKVAYAVVQFIRQLKIPNIKGVRVYGRRAGNKEPVWHHGEDFVHRQRLVPEATPEFAATAIYVNELVTTDTNESILRPDLTTEEIQTLITEVARDWVTTVSTTVKKWLLRTQLFAEPDQSTEPYFDSQNLKVALVWGSLGLLLTLQTDWVLGQIMSRITRTAVPSTPKVASILTSSSSPEKPSVKFQENQNHRTVFFANTSKTKPTEGKSSAFNASGFTQSDETQTESLVAAPLKEKATATAILLAARSQMPSFNARQLDEQIALYKQRLAKTGKPPQVLIMGSSRALRGVDPAALSQALATQGYRNIDVFNFGINGATAQVVDFIVRRVLEPSELPKLIIWADGSRAFNSGRKDITFNAIAASAGYKQALQKAVATNSSDRLPENSETSSDEEKTKTEKPEMSSYQLANKWLNQAVAAASASYQNRDQIKDLLRKQLNSLPLASDRTQASTSPTQLKTDSSEEDTSLQAVDFDGFLPLSIRYNPARYYQKHPRVSGNYDSDYQSFQVVGEQDTAFQSLLRFTQDKKIPLVFINLPVTADYLDPVRKKYEQEFQQYMLDVSNNSNFIYRDISHLWTKINNYFSDPSHLNRFGAYEVSKKLAHDPMIPWPTK</sequence>
<feature type="compositionally biased region" description="Polar residues" evidence="1">
    <location>
        <begin position="847"/>
        <end position="862"/>
    </location>
</feature>
<dbReference type="EMBL" id="JAHHHN010000001">
    <property type="protein sequence ID" value="MBW4559918.1"/>
    <property type="molecule type" value="Genomic_DNA"/>
</dbReference>
<comment type="caution">
    <text evidence="2">The sequence shown here is derived from an EMBL/GenBank/DDBJ whole genome shotgun (WGS) entry which is preliminary data.</text>
</comment>
<reference evidence="2" key="2">
    <citation type="journal article" date="2022" name="Microbiol. Resour. Announc.">
        <title>Metagenome Sequencing to Explore Phylogenomics of Terrestrial Cyanobacteria.</title>
        <authorList>
            <person name="Ward R.D."/>
            <person name="Stajich J.E."/>
            <person name="Johansen J.R."/>
            <person name="Huntemann M."/>
            <person name="Clum A."/>
            <person name="Foster B."/>
            <person name="Foster B."/>
            <person name="Roux S."/>
            <person name="Palaniappan K."/>
            <person name="Varghese N."/>
            <person name="Mukherjee S."/>
            <person name="Reddy T.B.K."/>
            <person name="Daum C."/>
            <person name="Copeland A."/>
            <person name="Chen I.A."/>
            <person name="Ivanova N.N."/>
            <person name="Kyrpides N.C."/>
            <person name="Shapiro N."/>
            <person name="Eloe-Fadrosh E.A."/>
            <person name="Pietrasiak N."/>
        </authorList>
    </citation>
    <scope>NUCLEOTIDE SEQUENCE</scope>
    <source>
        <strain evidence="2">JT2-VF2</strain>
    </source>
</reference>
<dbReference type="Pfam" id="PF07611">
    <property type="entry name" value="DUF1574"/>
    <property type="match status" value="1"/>
</dbReference>
<accession>A0A951PVQ5</accession>
<dbReference type="InterPro" id="IPR011468">
    <property type="entry name" value="DUF1574"/>
</dbReference>
<evidence type="ECO:0000313" key="2">
    <source>
        <dbReference type="EMBL" id="MBW4559918.1"/>
    </source>
</evidence>
<gene>
    <name evidence="2" type="ORF">KME32_01985</name>
</gene>
<name>A0A951PVQ5_9NOST</name>
<feature type="region of interest" description="Disordered" evidence="1">
    <location>
        <begin position="847"/>
        <end position="868"/>
    </location>
</feature>
<evidence type="ECO:0000256" key="1">
    <source>
        <dbReference type="SAM" id="MobiDB-lite"/>
    </source>
</evidence>
<proteinExistence type="predicted"/>
<protein>
    <submittedName>
        <fullName evidence="2">DUF1574 family protein</fullName>
    </submittedName>
</protein>
<feature type="region of interest" description="Disordered" evidence="1">
    <location>
        <begin position="779"/>
        <end position="806"/>
    </location>
</feature>
<dbReference type="AlphaFoldDB" id="A0A951PVQ5"/>
<dbReference type="SUPFAM" id="SSF52266">
    <property type="entry name" value="SGNH hydrolase"/>
    <property type="match status" value="1"/>
</dbReference>
<organism evidence="2 3">
    <name type="scientific">Mojavia pulchra JT2-VF2</name>
    <dbReference type="NCBI Taxonomy" id="287848"/>
    <lineage>
        <taxon>Bacteria</taxon>
        <taxon>Bacillati</taxon>
        <taxon>Cyanobacteriota</taxon>
        <taxon>Cyanophyceae</taxon>
        <taxon>Nostocales</taxon>
        <taxon>Nostocaceae</taxon>
    </lineage>
</organism>
<reference evidence="2" key="1">
    <citation type="submission" date="2021-05" db="EMBL/GenBank/DDBJ databases">
        <authorList>
            <person name="Pietrasiak N."/>
            <person name="Ward R."/>
            <person name="Stajich J.E."/>
            <person name="Kurbessoian T."/>
        </authorList>
    </citation>
    <scope>NUCLEOTIDE SEQUENCE</scope>
    <source>
        <strain evidence="2">JT2-VF2</strain>
    </source>
</reference>